<dbReference type="InterPro" id="IPR038740">
    <property type="entry name" value="BioF2-like_GNAT_dom"/>
</dbReference>
<dbReference type="SUPFAM" id="SSF55729">
    <property type="entry name" value="Acyl-CoA N-acyltransferases (Nat)"/>
    <property type="match status" value="1"/>
</dbReference>
<dbReference type="AlphaFoldDB" id="A0A942DVL1"/>
<evidence type="ECO:0000313" key="3">
    <source>
        <dbReference type="Proteomes" id="UP000680348"/>
    </source>
</evidence>
<accession>A0A942DVL1</accession>
<feature type="domain" description="BioF2-like acetyltransferase" evidence="1">
    <location>
        <begin position="190"/>
        <end position="339"/>
    </location>
</feature>
<reference evidence="2" key="1">
    <citation type="submission" date="2021-04" db="EMBL/GenBank/DDBJ databases">
        <title>Pseudaminobacter soli sp. nov., isolated from paddy soil contaminated by heavy metals.</title>
        <authorList>
            <person name="Zhang K."/>
        </authorList>
    </citation>
    <scope>NUCLEOTIDE SEQUENCE</scope>
    <source>
        <strain evidence="2">19-2017</strain>
    </source>
</reference>
<organism evidence="2 3">
    <name type="scientific">Pseudaminobacter soli</name>
    <name type="common">ex Zhang et al. 2022</name>
    <dbReference type="NCBI Taxonomy" id="2831468"/>
    <lineage>
        <taxon>Bacteria</taxon>
        <taxon>Pseudomonadati</taxon>
        <taxon>Pseudomonadota</taxon>
        <taxon>Alphaproteobacteria</taxon>
        <taxon>Hyphomicrobiales</taxon>
        <taxon>Phyllobacteriaceae</taxon>
        <taxon>Pseudaminobacter</taxon>
    </lineage>
</organism>
<keyword evidence="3" id="KW-1185">Reference proteome</keyword>
<dbReference type="Pfam" id="PF13480">
    <property type="entry name" value="Acetyltransf_6"/>
    <property type="match status" value="1"/>
</dbReference>
<dbReference type="EMBL" id="JAGWCR010000001">
    <property type="protein sequence ID" value="MBS3647581.1"/>
    <property type="molecule type" value="Genomic_DNA"/>
</dbReference>
<name>A0A942DVL1_9HYPH</name>
<protein>
    <submittedName>
        <fullName evidence="2">GNAT family N-acetyltransferase</fullName>
    </submittedName>
</protein>
<evidence type="ECO:0000259" key="1">
    <source>
        <dbReference type="Pfam" id="PF13480"/>
    </source>
</evidence>
<dbReference type="Proteomes" id="UP000680348">
    <property type="component" value="Unassembled WGS sequence"/>
</dbReference>
<sequence>MVDAMAKADSFAPNAVASRSGNPADAIAISPANADVLGKYRAIAIRGIHTPAQHPVWIEGWVEATAPQAFVATFSENRHPVFAIALEVVKTGPCHTARLLGGRHANGNFAPVDPSWLAAAGEKPFRALPAAIARSLPGVDILALERLAPAHGGCPNPLLALPHTRSPNISLAVDLSGGFEQYMARPNGKRKRKKHRSDERKFEAAGGFRRYEAGSESEVKALLDAFFEMKAARFRKAGIPNVFAEPEVQNFFRRLFTKSLSHSPKPFSLQGLEVGGSLRAMTASSRTSDRLICEFGAIADDEPSNASPGEFLFYENIRETAEQGLPLYDFSVGDEPYKRGWCDIETVHYDVIVPLSMKGRLYAAWLRMLATLKLGVKNSPMIWRFAKAIRRRTLGQSEGKPSVESD</sequence>
<comment type="caution">
    <text evidence="2">The sequence shown here is derived from an EMBL/GenBank/DDBJ whole genome shotgun (WGS) entry which is preliminary data.</text>
</comment>
<evidence type="ECO:0000313" key="2">
    <source>
        <dbReference type="EMBL" id="MBS3647581.1"/>
    </source>
</evidence>
<gene>
    <name evidence="2" type="ORF">KEU06_02930</name>
</gene>
<dbReference type="InterPro" id="IPR016181">
    <property type="entry name" value="Acyl_CoA_acyltransferase"/>
</dbReference>
<proteinExistence type="predicted"/>
<dbReference type="Gene3D" id="3.40.630.30">
    <property type="match status" value="1"/>
</dbReference>